<protein>
    <submittedName>
        <fullName evidence="1">Uncharacterized protein</fullName>
    </submittedName>
</protein>
<proteinExistence type="predicted"/>
<evidence type="ECO:0000313" key="1">
    <source>
        <dbReference type="EMBL" id="CAA7394677.1"/>
    </source>
</evidence>
<dbReference type="AlphaFoldDB" id="A0A7I8KA80"/>
<dbReference type="Proteomes" id="UP000663760">
    <property type="component" value="Chromosome 4"/>
</dbReference>
<name>A0A7I8KA80_SPIIN</name>
<organism evidence="1 2">
    <name type="scientific">Spirodela intermedia</name>
    <name type="common">Intermediate duckweed</name>
    <dbReference type="NCBI Taxonomy" id="51605"/>
    <lineage>
        <taxon>Eukaryota</taxon>
        <taxon>Viridiplantae</taxon>
        <taxon>Streptophyta</taxon>
        <taxon>Embryophyta</taxon>
        <taxon>Tracheophyta</taxon>
        <taxon>Spermatophyta</taxon>
        <taxon>Magnoliopsida</taxon>
        <taxon>Liliopsida</taxon>
        <taxon>Araceae</taxon>
        <taxon>Lemnoideae</taxon>
        <taxon>Spirodela</taxon>
    </lineage>
</organism>
<dbReference type="OrthoDB" id="1928932at2759"/>
<reference evidence="1" key="1">
    <citation type="submission" date="2020-02" db="EMBL/GenBank/DDBJ databases">
        <authorList>
            <person name="Scholz U."/>
            <person name="Mascher M."/>
            <person name="Fiebig A."/>
        </authorList>
    </citation>
    <scope>NUCLEOTIDE SEQUENCE</scope>
</reference>
<evidence type="ECO:0000313" key="2">
    <source>
        <dbReference type="Proteomes" id="UP000663760"/>
    </source>
</evidence>
<keyword evidence="2" id="KW-1185">Reference proteome</keyword>
<sequence>MNSNSGGLPLGLEKAKEAQSEVQRRAAVHAELERVNQLPANSSYAVHRMKVLNKLLHLMSIKRTTTQDEELELLFAGLSL</sequence>
<dbReference type="EMBL" id="LR746267">
    <property type="protein sequence ID" value="CAA7394677.1"/>
    <property type="molecule type" value="Genomic_DNA"/>
</dbReference>
<gene>
    <name evidence="1" type="ORF">SI8410_04005338</name>
</gene>
<accession>A0A7I8KA80</accession>